<dbReference type="PANTHER" id="PTHR43245:SF13">
    <property type="entry name" value="UDP-D-APIOSE_UDP-D-XYLOSE SYNTHASE 2"/>
    <property type="match status" value="1"/>
</dbReference>
<dbReference type="RefSeq" id="WP_025312270.1">
    <property type="nucleotide sequence ID" value="NZ_CP004372.1"/>
</dbReference>
<dbReference type="GO" id="GO:0003978">
    <property type="term" value="F:UDP-glucose 4-epimerase activity"/>
    <property type="evidence" value="ECO:0007669"/>
    <property type="project" value="UniProtKB-EC"/>
</dbReference>
<dbReference type="PATRIC" id="fig|1294273.3.peg.2106"/>
<dbReference type="InterPro" id="IPR050177">
    <property type="entry name" value="Lipid_A_modif_metabolic_enz"/>
</dbReference>
<proteinExistence type="predicted"/>
<dbReference type="KEGG" id="red:roselon_02136"/>
<evidence type="ECO:0000259" key="1">
    <source>
        <dbReference type="Pfam" id="PF01370"/>
    </source>
</evidence>
<dbReference type="Gene3D" id="3.40.50.720">
    <property type="entry name" value="NAD(P)-binding Rossmann-like Domain"/>
    <property type="match status" value="1"/>
</dbReference>
<dbReference type="InterPro" id="IPR001509">
    <property type="entry name" value="Epimerase_deHydtase"/>
</dbReference>
<name>W8S6J5_9RHOB</name>
<dbReference type="OrthoDB" id="9801785at2"/>
<dbReference type="InterPro" id="IPR036291">
    <property type="entry name" value="NAD(P)-bd_dom_sf"/>
</dbReference>
<dbReference type="EC" id="5.1.3.2" evidence="2"/>
<protein>
    <submittedName>
        <fullName evidence="2">UDP-glucose 4-epimerase</fullName>
        <ecNumber evidence="2">5.1.3.2</ecNumber>
    </submittedName>
</protein>
<dbReference type="Pfam" id="PF01370">
    <property type="entry name" value="Epimerase"/>
    <property type="match status" value="1"/>
</dbReference>
<accession>W8S6J5</accession>
<dbReference type="HOGENOM" id="CLU_007383_7_0_5"/>
<dbReference type="eggNOG" id="COG0451">
    <property type="taxonomic scope" value="Bacteria"/>
</dbReference>
<dbReference type="EMBL" id="CP004372">
    <property type="protein sequence ID" value="AHM04481.1"/>
    <property type="molecule type" value="Genomic_DNA"/>
</dbReference>
<keyword evidence="2" id="KW-0413">Isomerase</keyword>
<dbReference type="AlphaFoldDB" id="W8S6J5"/>
<dbReference type="SUPFAM" id="SSF51735">
    <property type="entry name" value="NAD(P)-binding Rossmann-fold domains"/>
    <property type="match status" value="1"/>
</dbReference>
<organism evidence="2 3">
    <name type="scientific">Roseicyclus elongatus DSM 19469</name>
    <dbReference type="NCBI Taxonomy" id="1294273"/>
    <lineage>
        <taxon>Bacteria</taxon>
        <taxon>Pseudomonadati</taxon>
        <taxon>Pseudomonadota</taxon>
        <taxon>Alphaproteobacteria</taxon>
        <taxon>Rhodobacterales</taxon>
        <taxon>Roseobacteraceae</taxon>
        <taxon>Roseicyclus</taxon>
    </lineage>
</organism>
<feature type="domain" description="NAD-dependent epimerase/dehydratase" evidence="1">
    <location>
        <begin position="3"/>
        <end position="254"/>
    </location>
</feature>
<sequence>MRIAIFGASGFVGSNIAHHLARNPAYETRLFDLEERKLALRFENESYDFEPVSIANGNPRVDEIVSESDLVFDLAAYVHPAMFLARPLDVVQLNFFDCLNVVEACVRHRKRLIHFSTSEVYGKAHGSSDPFREDTTDLVLGPVGKTRWIYSCAKQLLDRMIHAHGEEHGLDYTLVRPFNFVGPLMDKYSREWRHDDNPRVFANFMSALVYGRPLQLVEGGRSRRCFTHIDDAVAAIQAIIDHPEAMSRQVVNVGNPENETTIRGLAELMSARYRAVCPAGPAPRILDVAARDFYGDGYEDCDRRLPDISKLRAIGSVPPAGAGGNGAFVDGLFPAASQTSGRHSGRLTMLVPRHHRMRRVAVIARPR</sequence>
<dbReference type="STRING" id="1294273.roselon_02136"/>
<evidence type="ECO:0000313" key="3">
    <source>
        <dbReference type="Proteomes" id="UP000019593"/>
    </source>
</evidence>
<reference evidence="2 3" key="1">
    <citation type="submission" date="2013-03" db="EMBL/GenBank/DDBJ databases">
        <authorList>
            <person name="Fiebig A."/>
            <person name="Goeker M."/>
            <person name="Klenk H.-P.P."/>
        </authorList>
    </citation>
    <scope>NUCLEOTIDE SEQUENCE [LARGE SCALE GENOMIC DNA]</scope>
    <source>
        <strain evidence="3">DSM 19469</strain>
    </source>
</reference>
<dbReference type="PANTHER" id="PTHR43245">
    <property type="entry name" value="BIFUNCTIONAL POLYMYXIN RESISTANCE PROTEIN ARNA"/>
    <property type="match status" value="1"/>
</dbReference>
<dbReference type="Proteomes" id="UP000019593">
    <property type="component" value="Chromosome"/>
</dbReference>
<evidence type="ECO:0000313" key="2">
    <source>
        <dbReference type="EMBL" id="AHM04481.1"/>
    </source>
</evidence>
<keyword evidence="3" id="KW-1185">Reference proteome</keyword>
<gene>
    <name evidence="2" type="ORF">roselon_02136</name>
</gene>